<evidence type="ECO:0000256" key="1">
    <source>
        <dbReference type="ARBA" id="ARBA00000085"/>
    </source>
</evidence>
<keyword evidence="6" id="KW-0067">ATP-binding</keyword>
<comment type="caution">
    <text evidence="10">The sequence shown here is derived from an EMBL/GenBank/DDBJ whole genome shotgun (WGS) entry which is preliminary data.</text>
</comment>
<evidence type="ECO:0000256" key="2">
    <source>
        <dbReference type="ARBA" id="ARBA00012438"/>
    </source>
</evidence>
<dbReference type="Proteomes" id="UP000823736">
    <property type="component" value="Unassembled WGS sequence"/>
</dbReference>
<sequence length="538" mass="58801">MDDDVESLAVVTGDGGEPVDNPGLRRRLAAGAISTVGLVLLGVPAYDIWDDASNLGWGIADTLLENSVLIGLALLLIGGGVWLFGQDWSDDDVVLAARWTVGGALATAGLYAVVILLQLQVMGRLKPYVLAADGVLMGSVAAFGAGLYDVQRRQSRRELTAERDRFRAFFEGTNVPIVTVGHRDDGLVAGEGNPAYEDAFAVGFEALLATAKPTSESDFDREQFVHATLRAEPYRDEIHVPPENLDPSARADDEDDRLTKGRFYDVRTVHVAADETFVVFTEITAGKERERLLAERTERLARQKSERERELEERTNQLEFLHSLLRHDVQNGTMVIGSRAEILREELSGREAEFATTILTRARGISDQIDRIRTALNTLTEGTTTEPVDLSELLERRVETFRDNYPDVHVETDIDAGLRAEADDILDDVLANLLRNAVEHNDKEQVEIEVVATEVDDGIRIGIADNGPGVPEEDRDQVFRRGVSNAQAGGPSGSGFGLFFIDTIVDGYGGEVHIEDNHPEGARFVVSLPPSDASFGGE</sequence>
<keyword evidence="8" id="KW-0472">Membrane</keyword>
<keyword evidence="5 10" id="KW-0418">Kinase</keyword>
<accession>A0A8T4GWS4</accession>
<dbReference type="RefSeq" id="WP_209491630.1">
    <property type="nucleotide sequence ID" value="NZ_JAGGLC010000003.1"/>
</dbReference>
<evidence type="ECO:0000313" key="11">
    <source>
        <dbReference type="Proteomes" id="UP000823736"/>
    </source>
</evidence>
<keyword evidence="8" id="KW-1133">Transmembrane helix</keyword>
<evidence type="ECO:0000256" key="3">
    <source>
        <dbReference type="ARBA" id="ARBA00022679"/>
    </source>
</evidence>
<dbReference type="SMART" id="SM00387">
    <property type="entry name" value="HATPase_c"/>
    <property type="match status" value="1"/>
</dbReference>
<feature type="transmembrane region" description="Helical" evidence="8">
    <location>
        <begin position="66"/>
        <end position="84"/>
    </location>
</feature>
<evidence type="ECO:0000256" key="7">
    <source>
        <dbReference type="SAM" id="MobiDB-lite"/>
    </source>
</evidence>
<proteinExistence type="predicted"/>
<dbReference type="InterPro" id="IPR003594">
    <property type="entry name" value="HATPase_dom"/>
</dbReference>
<keyword evidence="4" id="KW-0547">Nucleotide-binding</keyword>
<evidence type="ECO:0000259" key="9">
    <source>
        <dbReference type="PROSITE" id="PS50109"/>
    </source>
</evidence>
<dbReference type="Pfam" id="PF02518">
    <property type="entry name" value="HATPase_c"/>
    <property type="match status" value="1"/>
</dbReference>
<dbReference type="PRINTS" id="PR00344">
    <property type="entry name" value="BCTRLSENSOR"/>
</dbReference>
<dbReference type="GO" id="GO:0005524">
    <property type="term" value="F:ATP binding"/>
    <property type="evidence" value="ECO:0007669"/>
    <property type="project" value="UniProtKB-KW"/>
</dbReference>
<dbReference type="SUPFAM" id="SSF55874">
    <property type="entry name" value="ATPase domain of HSP90 chaperone/DNA topoisomerase II/histidine kinase"/>
    <property type="match status" value="1"/>
</dbReference>
<feature type="transmembrane region" description="Helical" evidence="8">
    <location>
        <begin position="128"/>
        <end position="148"/>
    </location>
</feature>
<organism evidence="10 11">
    <name type="scientific">Halolamina salifodinae</name>
    <dbReference type="NCBI Taxonomy" id="1202767"/>
    <lineage>
        <taxon>Archaea</taxon>
        <taxon>Methanobacteriati</taxon>
        <taxon>Methanobacteriota</taxon>
        <taxon>Stenosarchaea group</taxon>
        <taxon>Halobacteria</taxon>
        <taxon>Halobacteriales</taxon>
        <taxon>Haloferacaceae</taxon>
    </lineage>
</organism>
<comment type="catalytic activity">
    <reaction evidence="1">
        <text>ATP + protein L-histidine = ADP + protein N-phospho-L-histidine.</text>
        <dbReference type="EC" id="2.7.13.3"/>
    </reaction>
</comment>
<dbReference type="OrthoDB" id="3369at2157"/>
<feature type="region of interest" description="Disordered" evidence="7">
    <location>
        <begin position="237"/>
        <end position="256"/>
    </location>
</feature>
<feature type="transmembrane region" description="Helical" evidence="8">
    <location>
        <begin position="96"/>
        <end position="116"/>
    </location>
</feature>
<dbReference type="InterPro" id="IPR050980">
    <property type="entry name" value="2C_sensor_his_kinase"/>
</dbReference>
<dbReference type="AlphaFoldDB" id="A0A8T4GWS4"/>
<dbReference type="EC" id="2.7.13.3" evidence="2"/>
<gene>
    <name evidence="10" type="ORF">J2753_001874</name>
</gene>
<dbReference type="EMBL" id="JAGGLC010000003">
    <property type="protein sequence ID" value="MBP1987376.1"/>
    <property type="molecule type" value="Genomic_DNA"/>
</dbReference>
<keyword evidence="11" id="KW-1185">Reference proteome</keyword>
<dbReference type="GO" id="GO:0004673">
    <property type="term" value="F:protein histidine kinase activity"/>
    <property type="evidence" value="ECO:0007669"/>
    <property type="project" value="UniProtKB-EC"/>
</dbReference>
<dbReference type="PROSITE" id="PS50109">
    <property type="entry name" value="HIS_KIN"/>
    <property type="match status" value="1"/>
</dbReference>
<evidence type="ECO:0000256" key="6">
    <source>
        <dbReference type="ARBA" id="ARBA00022840"/>
    </source>
</evidence>
<dbReference type="InterPro" id="IPR036890">
    <property type="entry name" value="HATPase_C_sf"/>
</dbReference>
<evidence type="ECO:0000256" key="4">
    <source>
        <dbReference type="ARBA" id="ARBA00022741"/>
    </source>
</evidence>
<feature type="transmembrane region" description="Helical" evidence="8">
    <location>
        <begin position="28"/>
        <end position="46"/>
    </location>
</feature>
<name>A0A8T4GWS4_9EURY</name>
<dbReference type="PANTHER" id="PTHR44936">
    <property type="entry name" value="SENSOR PROTEIN CREC"/>
    <property type="match status" value="1"/>
</dbReference>
<feature type="domain" description="Histidine kinase" evidence="9">
    <location>
        <begin position="324"/>
        <end position="532"/>
    </location>
</feature>
<dbReference type="PANTHER" id="PTHR44936:SF10">
    <property type="entry name" value="SENSOR PROTEIN RSTB"/>
    <property type="match status" value="1"/>
</dbReference>
<keyword evidence="8" id="KW-0812">Transmembrane</keyword>
<dbReference type="Gene3D" id="3.30.565.10">
    <property type="entry name" value="Histidine kinase-like ATPase, C-terminal domain"/>
    <property type="match status" value="1"/>
</dbReference>
<evidence type="ECO:0000256" key="8">
    <source>
        <dbReference type="SAM" id="Phobius"/>
    </source>
</evidence>
<evidence type="ECO:0000256" key="5">
    <source>
        <dbReference type="ARBA" id="ARBA00022777"/>
    </source>
</evidence>
<dbReference type="InterPro" id="IPR004358">
    <property type="entry name" value="Sig_transdc_His_kin-like_C"/>
</dbReference>
<dbReference type="InterPro" id="IPR005467">
    <property type="entry name" value="His_kinase_dom"/>
</dbReference>
<keyword evidence="3" id="KW-0808">Transferase</keyword>
<protein>
    <recommendedName>
        <fullName evidence="2">histidine kinase</fullName>
        <ecNumber evidence="2">2.7.13.3</ecNumber>
    </recommendedName>
</protein>
<evidence type="ECO:0000313" key="10">
    <source>
        <dbReference type="EMBL" id="MBP1987376.1"/>
    </source>
</evidence>
<reference evidence="10" key="1">
    <citation type="submission" date="2021-03" db="EMBL/GenBank/DDBJ databases">
        <title>Genomic Encyclopedia of Type Strains, Phase IV (KMG-IV): sequencing the most valuable type-strain genomes for metagenomic binning, comparative biology and taxonomic classification.</title>
        <authorList>
            <person name="Goeker M."/>
        </authorList>
    </citation>
    <scope>NUCLEOTIDE SEQUENCE</scope>
    <source>
        <strain evidence="10">DSM 26232</strain>
    </source>
</reference>